<keyword evidence="1 3" id="KW-0805">Transcription regulation</keyword>
<organism evidence="4 5">
    <name type="scientific">Exilibacterium tricleocarpae</name>
    <dbReference type="NCBI Taxonomy" id="2591008"/>
    <lineage>
        <taxon>Bacteria</taxon>
        <taxon>Pseudomonadati</taxon>
        <taxon>Pseudomonadota</taxon>
        <taxon>Gammaproteobacteria</taxon>
        <taxon>Cellvibrionales</taxon>
        <taxon>Cellvibrionaceae</taxon>
        <taxon>Exilibacterium</taxon>
    </lineage>
</organism>
<dbReference type="AlphaFoldDB" id="A0A545TZ83"/>
<reference evidence="4 5" key="1">
    <citation type="submission" date="2019-06" db="EMBL/GenBank/DDBJ databases">
        <title>Whole genome sequence for Cellvibrionaceae sp. R142.</title>
        <authorList>
            <person name="Wang G."/>
        </authorList>
    </citation>
    <scope>NUCLEOTIDE SEQUENCE [LARGE SCALE GENOMIC DNA]</scope>
    <source>
        <strain evidence="4 5">R142</strain>
    </source>
</reference>
<dbReference type="InterPro" id="IPR007448">
    <property type="entry name" value="Sigma70_reg_Rsd_AlgQ"/>
</dbReference>
<evidence type="ECO:0000256" key="3">
    <source>
        <dbReference type="RuleBase" id="RU004409"/>
    </source>
</evidence>
<comment type="similarity">
    <text evidence="3">Belongs to the Rsd/AlgQ family.</text>
</comment>
<proteinExistence type="inferred from homology"/>
<dbReference type="Gene3D" id="1.20.120.1370">
    <property type="entry name" value="Regulator of RNA polymerase sigma(70) subunit, domain 4"/>
    <property type="match status" value="1"/>
</dbReference>
<dbReference type="Proteomes" id="UP000319732">
    <property type="component" value="Unassembled WGS sequence"/>
</dbReference>
<gene>
    <name evidence="4" type="ORF">FKG94_07235</name>
</gene>
<dbReference type="GO" id="GO:0006355">
    <property type="term" value="P:regulation of DNA-templated transcription"/>
    <property type="evidence" value="ECO:0007669"/>
    <property type="project" value="InterPro"/>
</dbReference>
<name>A0A545TZ83_9GAMM</name>
<dbReference type="EMBL" id="VHSG01000007">
    <property type="protein sequence ID" value="TQV82521.1"/>
    <property type="molecule type" value="Genomic_DNA"/>
</dbReference>
<evidence type="ECO:0000313" key="4">
    <source>
        <dbReference type="EMBL" id="TQV82521.1"/>
    </source>
</evidence>
<evidence type="ECO:0000256" key="1">
    <source>
        <dbReference type="ARBA" id="ARBA00023015"/>
    </source>
</evidence>
<dbReference type="Pfam" id="PF04353">
    <property type="entry name" value="Rsd_AlgQ"/>
    <property type="match status" value="1"/>
</dbReference>
<sequence length="155" mass="17883">MLENCESARERWGGVSDIIDRWLQERQDMLVLYCNLSHTTDADSPDSERGPKLQRLCQIIVDYVSAGHFEVYDQLMREGREFKNDDALREAGKLYSSIDKTTEFILDFNDKYQETDDLSSLAKDLSELGEVMETRFEAEDRMIAVLHVAHKGLVT</sequence>
<dbReference type="InterPro" id="IPR038309">
    <property type="entry name" value="Rsd/AlgQ_sf"/>
</dbReference>
<comment type="caution">
    <text evidence="4">The sequence shown here is derived from an EMBL/GenBank/DDBJ whole genome shotgun (WGS) entry which is preliminary data.</text>
</comment>
<dbReference type="PIRSF" id="PIRSF016548">
    <property type="entry name" value="Rsd_AlgQ"/>
    <property type="match status" value="1"/>
</dbReference>
<dbReference type="OrthoDB" id="5567237at2"/>
<evidence type="ECO:0000313" key="5">
    <source>
        <dbReference type="Proteomes" id="UP000319732"/>
    </source>
</evidence>
<keyword evidence="2 3" id="KW-0804">Transcription</keyword>
<dbReference type="NCBIfam" id="NF008723">
    <property type="entry name" value="PRK11718.1"/>
    <property type="match status" value="1"/>
</dbReference>
<evidence type="ECO:0000256" key="2">
    <source>
        <dbReference type="ARBA" id="ARBA00023163"/>
    </source>
</evidence>
<dbReference type="RefSeq" id="WP_142903537.1">
    <property type="nucleotide sequence ID" value="NZ_ML660090.1"/>
</dbReference>
<keyword evidence="5" id="KW-1185">Reference proteome</keyword>
<accession>A0A545TZ83</accession>
<protein>
    <submittedName>
        <fullName evidence="4">Sigma D regulator</fullName>
    </submittedName>
</protein>